<dbReference type="AlphaFoldDB" id="A0A7S7SLM5"/>
<reference evidence="1 2" key="1">
    <citation type="submission" date="2020-10" db="EMBL/GenBank/DDBJ databases">
        <title>Complete genome sequence of Paludibaculum fermentans P105T, a facultatively anaerobic acidobacterium capable of dissimilatory Fe(III) reduction.</title>
        <authorList>
            <person name="Dedysh S.N."/>
            <person name="Beletsky A.V."/>
            <person name="Kulichevskaya I.S."/>
            <person name="Mardanov A.V."/>
            <person name="Ravin N.V."/>
        </authorList>
    </citation>
    <scope>NUCLEOTIDE SEQUENCE [LARGE SCALE GENOMIC DNA]</scope>
    <source>
        <strain evidence="1 2">P105</strain>
    </source>
</reference>
<gene>
    <name evidence="1" type="ORF">IRI77_01220</name>
</gene>
<sequence>MQFLESGIRLWFLAAIVFLSAARGGLLTTQVLVEANVPADNHYMYSGQGFVGSQSGNGIESAVALSAAKDLYGNYIDHGIEHPDMYLGFYSVDVQAKARAGYGNLGASILLDALGGTWLGSFPMDTHAHAEATMQDDLYVAGQNGDQVTFVFELEGQKIVQSWQTPTLSVWAPGAINDSWVGDQYFLTLGVGMDRMVHLDLTFVLDYAAAEEDYIKLDYYNSLHLVSTQTLCSWCTNPLTPNQYLMSHNKYADVSTILYTPEPSTSWLVAAALALFSARRAWSRVRGRGLDKGM</sequence>
<organism evidence="1 2">
    <name type="scientific">Paludibaculum fermentans</name>
    <dbReference type="NCBI Taxonomy" id="1473598"/>
    <lineage>
        <taxon>Bacteria</taxon>
        <taxon>Pseudomonadati</taxon>
        <taxon>Acidobacteriota</taxon>
        <taxon>Terriglobia</taxon>
        <taxon>Bryobacterales</taxon>
        <taxon>Bryobacteraceae</taxon>
        <taxon>Paludibaculum</taxon>
    </lineage>
</organism>
<protein>
    <recommendedName>
        <fullName evidence="3">PEP-CTERM protein-sorting domain-containing protein</fullName>
    </recommendedName>
</protein>
<evidence type="ECO:0000313" key="1">
    <source>
        <dbReference type="EMBL" id="QOY88611.1"/>
    </source>
</evidence>
<dbReference type="EMBL" id="CP063849">
    <property type="protein sequence ID" value="QOY88611.1"/>
    <property type="molecule type" value="Genomic_DNA"/>
</dbReference>
<proteinExistence type="predicted"/>
<evidence type="ECO:0000313" key="2">
    <source>
        <dbReference type="Proteomes" id="UP000593892"/>
    </source>
</evidence>
<name>A0A7S7SLM5_PALFE</name>
<evidence type="ECO:0008006" key="3">
    <source>
        <dbReference type="Google" id="ProtNLM"/>
    </source>
</evidence>
<dbReference type="KEGG" id="pfer:IRI77_01220"/>
<keyword evidence="2" id="KW-1185">Reference proteome</keyword>
<accession>A0A7S7SLM5</accession>
<dbReference type="Proteomes" id="UP000593892">
    <property type="component" value="Chromosome"/>
</dbReference>
<dbReference type="RefSeq" id="WP_194450273.1">
    <property type="nucleotide sequence ID" value="NZ_CP063849.1"/>
</dbReference>